<keyword evidence="6" id="KW-1185">Reference proteome</keyword>
<feature type="binding site" evidence="4">
    <location>
        <begin position="109"/>
        <end position="110"/>
    </location>
    <ligand>
        <name>substrate</name>
    </ligand>
</feature>
<evidence type="ECO:0000256" key="1">
    <source>
        <dbReference type="ARBA" id="ARBA00004863"/>
    </source>
</evidence>
<dbReference type="Proteomes" id="UP001209317">
    <property type="component" value="Unassembled WGS sequence"/>
</dbReference>
<dbReference type="GO" id="GO:0009234">
    <property type="term" value="P:menaquinone biosynthetic process"/>
    <property type="evidence" value="ECO:0007669"/>
    <property type="project" value="UniProtKB-UniRule"/>
</dbReference>
<comment type="catalytic activity">
    <reaction evidence="4">
        <text>cyclic dehypoxanthinylfutalosinate = 1,4-dihydroxy-6-naphthoate + dihydroxyacetone</text>
        <dbReference type="Rhea" id="RHEA:33087"/>
        <dbReference type="ChEBI" id="CHEBI:16016"/>
        <dbReference type="ChEBI" id="CHEBI:64254"/>
        <dbReference type="ChEBI" id="CHEBI:64270"/>
        <dbReference type="EC" id="4.1.99.29"/>
    </reaction>
</comment>
<reference evidence="5" key="1">
    <citation type="submission" date="2022-10" db="EMBL/GenBank/DDBJ databases">
        <authorList>
            <person name="Kim H.S."/>
            <person name="Kim J.-S."/>
            <person name="Suh M.K."/>
            <person name="Eom M.K."/>
            <person name="Lee J.-S."/>
        </authorList>
    </citation>
    <scope>NUCLEOTIDE SEQUENCE</scope>
    <source>
        <strain evidence="5">LIP-5</strain>
    </source>
</reference>
<feature type="active site" description="Proton acceptor" evidence="4">
    <location>
        <position position="147"/>
    </location>
</feature>
<keyword evidence="3 4" id="KW-0456">Lyase</keyword>
<dbReference type="PANTHER" id="PTHR37167">
    <property type="entry name" value="1,4-DIHYDROXY-6-NAPHTOATE SYNTHASE"/>
    <property type="match status" value="1"/>
</dbReference>
<keyword evidence="2 4" id="KW-0474">Menaquinone biosynthesis</keyword>
<comment type="function">
    <text evidence="4">Catalyzes the conversion of cyclic dehypoxanthine futalosine (cyclic DHFL) into 1,4-dihydroxy-6-naphthoate, a step in the biosynthesis of menaquinone (MK, vitamin K2).</text>
</comment>
<gene>
    <name evidence="4" type="primary">mqnD</name>
    <name evidence="5" type="ORF">OD355_02380</name>
</gene>
<dbReference type="AlphaFoldDB" id="A0AAE3LPD2"/>
<sequence>MRYTLGFSPCPNDTFIFDALVNGKIETEGIEFEPVLEDVETLNKWAFESKLDFSKISYGALPKALKHYVVLNGGGALGNGVGPLLISKEPIELEDIKNYTIAIPGENTTANLLFSKAFPEAKNKVYKVFHEIEDFVLQGNGLGVIIHESRFTYADKGLHRVLDLGDYWEVQTHQPIPLGGIVARRNIPVNVMKKVDSLITSSLEHAYVNDREKLSDYVKQHAQEMSEDVIKEHILFYVNSFSFKIGKTGRDAVRSLLDVYKTDHQDFSIGYDDIFAKDLYLKH</sequence>
<evidence type="ECO:0000313" key="6">
    <source>
        <dbReference type="Proteomes" id="UP001209317"/>
    </source>
</evidence>
<comment type="similarity">
    <text evidence="4">Belongs to the MqnA/MqnD family. MqnD subfamily.</text>
</comment>
<accession>A0AAE3LPD2</accession>
<evidence type="ECO:0000256" key="4">
    <source>
        <dbReference type="HAMAP-Rule" id="MF_00996"/>
    </source>
</evidence>
<dbReference type="PANTHER" id="PTHR37167:SF1">
    <property type="entry name" value="1,4-DIHYDROXY-6-NAPHTOATE SYNTHASE"/>
    <property type="match status" value="1"/>
</dbReference>
<dbReference type="InterPro" id="IPR003773">
    <property type="entry name" value="Menaquinone_biosynth"/>
</dbReference>
<name>A0AAE3LPD2_9BACT</name>
<comment type="caution">
    <text evidence="5">The sequence shown here is derived from an EMBL/GenBank/DDBJ whole genome shotgun (WGS) entry which is preliminary data.</text>
</comment>
<proteinExistence type="inferred from homology"/>
<evidence type="ECO:0000256" key="2">
    <source>
        <dbReference type="ARBA" id="ARBA00022428"/>
    </source>
</evidence>
<dbReference type="HAMAP" id="MF_00996">
    <property type="entry name" value="MqnD"/>
    <property type="match status" value="1"/>
</dbReference>
<dbReference type="Gene3D" id="3.40.190.10">
    <property type="entry name" value="Periplasmic binding protein-like II"/>
    <property type="match status" value="2"/>
</dbReference>
<dbReference type="CDD" id="cd13635">
    <property type="entry name" value="PBP2_Ttha1568_Mqnd"/>
    <property type="match status" value="1"/>
</dbReference>
<evidence type="ECO:0000256" key="3">
    <source>
        <dbReference type="ARBA" id="ARBA00023239"/>
    </source>
</evidence>
<dbReference type="GO" id="GO:0016830">
    <property type="term" value="F:carbon-carbon lyase activity"/>
    <property type="evidence" value="ECO:0007669"/>
    <property type="project" value="UniProtKB-UniRule"/>
</dbReference>
<protein>
    <recommendedName>
        <fullName evidence="4">1,4-dihydroxy-6-naphtoate synthase</fullName>
        <ecNumber evidence="4">4.1.99.29</ecNumber>
    </recommendedName>
    <alternativeName>
        <fullName evidence="4">Menaquinone biosynthetic enzyme MqnD</fullName>
    </alternativeName>
</protein>
<dbReference type="InterPro" id="IPR030869">
    <property type="entry name" value="MqnD"/>
</dbReference>
<dbReference type="Pfam" id="PF02621">
    <property type="entry name" value="VitK2_biosynth"/>
    <property type="match status" value="1"/>
</dbReference>
<dbReference type="EC" id="4.1.99.29" evidence="4"/>
<evidence type="ECO:0000313" key="5">
    <source>
        <dbReference type="EMBL" id="MCU7693360.1"/>
    </source>
</evidence>
<feature type="binding site" evidence="4">
    <location>
        <begin position="55"/>
        <end position="57"/>
    </location>
    <ligand>
        <name>substrate</name>
    </ligand>
</feature>
<dbReference type="RefSeq" id="WP_263036846.1">
    <property type="nucleotide sequence ID" value="NZ_JAOTPL010000002.1"/>
</dbReference>
<comment type="pathway">
    <text evidence="1 4">Quinol/quinone metabolism; menaquinone biosynthesis.</text>
</comment>
<organism evidence="5 6">
    <name type="scientific">Haoranjiania flava</name>
    <dbReference type="NCBI Taxonomy" id="1856322"/>
    <lineage>
        <taxon>Bacteria</taxon>
        <taxon>Pseudomonadati</taxon>
        <taxon>Bacteroidota</taxon>
        <taxon>Chitinophagia</taxon>
        <taxon>Chitinophagales</taxon>
        <taxon>Chitinophagaceae</taxon>
        <taxon>Haoranjiania</taxon>
    </lineage>
</organism>
<dbReference type="EMBL" id="JAOTPL010000002">
    <property type="protein sequence ID" value="MCU7693360.1"/>
    <property type="molecule type" value="Genomic_DNA"/>
</dbReference>
<dbReference type="SUPFAM" id="SSF53850">
    <property type="entry name" value="Periplasmic binding protein-like II"/>
    <property type="match status" value="1"/>
</dbReference>